<dbReference type="OrthoDB" id="7210929at2"/>
<dbReference type="AlphaFoldDB" id="A0A4Y8ZT49"/>
<proteinExistence type="predicted"/>
<evidence type="ECO:0000256" key="2">
    <source>
        <dbReference type="SAM" id="SignalP"/>
    </source>
</evidence>
<feature type="region of interest" description="Disordered" evidence="1">
    <location>
        <begin position="285"/>
        <end position="442"/>
    </location>
</feature>
<evidence type="ECO:0000313" key="4">
    <source>
        <dbReference type="EMBL" id="TFI58472.1"/>
    </source>
</evidence>
<evidence type="ECO:0000256" key="1">
    <source>
        <dbReference type="SAM" id="MobiDB-lite"/>
    </source>
</evidence>
<dbReference type="PANTHER" id="PTHR38731">
    <property type="entry name" value="LIPL45-RELATED LIPOPROTEIN-RELATED"/>
    <property type="match status" value="1"/>
</dbReference>
<feature type="compositionally biased region" description="Gly residues" evidence="1">
    <location>
        <begin position="330"/>
        <end position="345"/>
    </location>
</feature>
<feature type="compositionally biased region" description="Basic and acidic residues" evidence="1">
    <location>
        <begin position="403"/>
        <end position="442"/>
    </location>
</feature>
<gene>
    <name evidence="4" type="ORF">E2493_09445</name>
</gene>
<evidence type="ECO:0000313" key="5">
    <source>
        <dbReference type="Proteomes" id="UP000298213"/>
    </source>
</evidence>
<keyword evidence="5" id="KW-1185">Reference proteome</keyword>
<dbReference type="Gene3D" id="2.60.120.1440">
    <property type="match status" value="1"/>
</dbReference>
<dbReference type="InterPro" id="IPR006860">
    <property type="entry name" value="FecR"/>
</dbReference>
<feature type="chain" id="PRO_5021376548" description="FecR protein domain-containing protein" evidence="2">
    <location>
        <begin position="46"/>
        <end position="442"/>
    </location>
</feature>
<evidence type="ECO:0000259" key="3">
    <source>
        <dbReference type="Pfam" id="PF04773"/>
    </source>
</evidence>
<dbReference type="EMBL" id="SPDV01000015">
    <property type="protein sequence ID" value="TFI58472.1"/>
    <property type="molecule type" value="Genomic_DNA"/>
</dbReference>
<dbReference type="Pfam" id="PF04773">
    <property type="entry name" value="FecR"/>
    <property type="match status" value="1"/>
</dbReference>
<feature type="domain" description="FecR protein" evidence="3">
    <location>
        <begin position="81"/>
        <end position="176"/>
    </location>
</feature>
<organism evidence="4 5">
    <name type="scientific">Sphingomonas parva</name>
    <dbReference type="NCBI Taxonomy" id="2555898"/>
    <lineage>
        <taxon>Bacteria</taxon>
        <taxon>Pseudomonadati</taxon>
        <taxon>Pseudomonadota</taxon>
        <taxon>Alphaproteobacteria</taxon>
        <taxon>Sphingomonadales</taxon>
        <taxon>Sphingomonadaceae</taxon>
        <taxon>Sphingomonas</taxon>
    </lineage>
</organism>
<feature type="compositionally biased region" description="Low complexity" evidence="1">
    <location>
        <begin position="346"/>
        <end position="358"/>
    </location>
</feature>
<dbReference type="Proteomes" id="UP000298213">
    <property type="component" value="Unassembled WGS sequence"/>
</dbReference>
<accession>A0A4Y8ZT49</accession>
<sequence length="442" mass="45113">MRAMAMVEQARACRAPSGGGETSMRKVLLGPAALALLLAPIAAQAAPPPWTVSEVAGDVQLIENGKPRPALRGALLASGATIATAAASRAVIVRGKEFVVISPRSRLRVPVEAESAGGLVQMIADFGSSLFRIEKKSTPHFSVKTPFLAAVVKGTTFTVTVGAEGGAVQVTEGAVQVSTLDGRASEIIRPGSIASIVASDMFQLNIQGDVSKVIRSDGAAPTARADEGAPTPVAPVLKIAPMDLVISEESALLPMVAAQTFDRGSPAAQLFAELGSDAVDAAQAVNSSRDVKRPAEGGKKAPGDAVEDQLLADAGRPSKGGDAGALPPAGAGGNGPDGPANGGSSAGPSDDQGPTRSGGEPGPPPGAGEARGNPGSFGKHDDDTRDEDKHGRGGSKGGDDDDRGGKRGKDHDEKDRDDDKRHKDRDEDRGGRRGDDRDHDER</sequence>
<comment type="caution">
    <text evidence="4">The sequence shown here is derived from an EMBL/GenBank/DDBJ whole genome shotgun (WGS) entry which is preliminary data.</text>
</comment>
<reference evidence="4 5" key="1">
    <citation type="submission" date="2019-03" db="EMBL/GenBank/DDBJ databases">
        <title>Genome sequence of Sphingomonas sp. 17J27-24.</title>
        <authorList>
            <person name="Kim M."/>
            <person name="Maeng S."/>
            <person name="Sathiyaraj S."/>
        </authorList>
    </citation>
    <scope>NUCLEOTIDE SEQUENCE [LARGE SCALE GENOMIC DNA]</scope>
    <source>
        <strain evidence="4 5">17J27-24</strain>
    </source>
</reference>
<feature type="compositionally biased region" description="Basic and acidic residues" evidence="1">
    <location>
        <begin position="289"/>
        <end position="302"/>
    </location>
</feature>
<keyword evidence="2" id="KW-0732">Signal</keyword>
<name>A0A4Y8ZT49_9SPHN</name>
<feature type="compositionally biased region" description="Basic and acidic residues" evidence="1">
    <location>
        <begin position="378"/>
        <end position="391"/>
    </location>
</feature>
<dbReference type="PANTHER" id="PTHR38731:SF3">
    <property type="entry name" value="BLL6125 PROTEIN"/>
    <property type="match status" value="1"/>
</dbReference>
<protein>
    <recommendedName>
        <fullName evidence="3">FecR protein domain-containing protein</fullName>
    </recommendedName>
</protein>
<feature type="signal peptide" evidence="2">
    <location>
        <begin position="1"/>
        <end position="45"/>
    </location>
</feature>